<feature type="compositionally biased region" description="Basic residues" evidence="10">
    <location>
        <begin position="925"/>
        <end position="934"/>
    </location>
</feature>
<dbReference type="InterPro" id="IPR011765">
    <property type="entry name" value="Pept_M16_N"/>
</dbReference>
<comment type="cofactor">
    <cofactor evidence="1">
        <name>Zn(2+)</name>
        <dbReference type="ChEBI" id="CHEBI:29105"/>
    </cofactor>
</comment>
<feature type="domain" description="Peptidase M16 N-terminal" evidence="11">
    <location>
        <begin position="26"/>
        <end position="168"/>
    </location>
</feature>
<keyword evidence="13" id="KW-1185">Reference proteome</keyword>
<feature type="domain" description="Peptidase M16 C-terminal" evidence="12">
    <location>
        <begin position="174"/>
        <end position="356"/>
    </location>
</feature>
<feature type="compositionally biased region" description="Basic and acidic residues" evidence="10">
    <location>
        <begin position="874"/>
        <end position="885"/>
    </location>
</feature>
<dbReference type="Proteomes" id="UP000050741">
    <property type="component" value="Unassembled WGS sequence"/>
</dbReference>
<protein>
    <submittedName>
        <fullName evidence="14">Mitochondrial-processing peptidase subunit beta</fullName>
    </submittedName>
</protein>
<evidence type="ECO:0000256" key="6">
    <source>
        <dbReference type="ARBA" id="ARBA00022833"/>
    </source>
</evidence>
<dbReference type="AlphaFoldDB" id="A0A183BHQ4"/>
<evidence type="ECO:0000256" key="8">
    <source>
        <dbReference type="ARBA" id="ARBA00023128"/>
    </source>
</evidence>
<dbReference type="SUPFAM" id="SSF63411">
    <property type="entry name" value="LuxS/MPP-like metallohydrolase"/>
    <property type="match status" value="2"/>
</dbReference>
<sequence length="1035" mass="113637">MLPSAPIAKRVVLPDYQLSALPSRFRVASESLDMPTATVGVWIDAGSRYEDESNNGVAHFLEHMAFKGTRRRKQSQLEVEVENMGAHLNEQTVYYAKCFARDLEGAVEMLSDILLNSVYGENEIWRERQVIIREAEEVAQNMQEVVFDHLHAGAYAGCSLARTILGTDENIRSMKREQLVEYIGKYYKGPRMLLAAAGGVDHSHLVELAKKYFGKIEHGGDHVLDYEPGIFRQSHQLIEDKQMEMVFGSLAVEGTSWTSEDNIPVQVVNTLVGQYDRTQSVGIRNSSRLTRTLGLNSGVGSFMSYTTSYKDTGLTGLFFCAEPDALAHLAESVCKEWRQLCEEVDEDELERAKRSLLTNSLLMLDGSTPICEDIGRQLLCYDRRMSTEELEEKINSITPDTIRDIGRRYFVNKPFSCVIIGRTSNWPKPEQIQKCFSVSTNAPPVVEEKRKAPPLLPLPNRWIYKQWKVESIAQTTTLSSSDVGGGNRSSNSEQFPTDPSQRRKKAAKVVVNKRRVVEKFWLVGGGGDVKEVAAGTTGLTGGLGGGGGCKKDMATSFNPSTASKGVSMATAEVEQLRQQLQTVVENGDLSASNACAGQLENAVLSKETLEMLAKIRVVHPQLLAASSGSYAPLPQTGKKMSPKQNVAAVQQPSMHKSASVGATMNRLDASSTMRQAVTMLNGIAEVGAVAGGARLASGPSYANIAMEFGAAKPPPMSLTAPSMLLTNNPPLTLKLKRSASGVQRLTSSMSPPPDNAMASASTSAATVAQQSHQLQQQQSVHAARKNVQSTAQLVAQLSKALPQHIGIDLNNKQQHQQMGPGQNVVTKKISSDPIRTNVSTASENTKRRHHKRKDGRASEERTEATFVKQMKMTDTGEVKEDEKLQGAKRGQGVEKAGTYEKKGEGKTEAMREQLRQADEIDKEGRKGRKKKKEKQHQNDTTGTKFNWFAEFPLSTAASTSTSVEQHAGGGAGPTEGILANVYASPTRSFVVPAYERQLLLLPYMDIGLPDWRVHNFPQSDRFLFPEPNEWHKKPS</sequence>
<dbReference type="Pfam" id="PF00675">
    <property type="entry name" value="Peptidase_M16"/>
    <property type="match status" value="1"/>
</dbReference>
<feature type="compositionally biased region" description="Low complexity" evidence="10">
    <location>
        <begin position="756"/>
        <end position="781"/>
    </location>
</feature>
<dbReference type="Gene3D" id="3.30.830.10">
    <property type="entry name" value="Metalloenzyme, LuxS/M16 peptidase-like"/>
    <property type="match status" value="2"/>
</dbReference>
<dbReference type="PANTHER" id="PTHR11851">
    <property type="entry name" value="METALLOPROTEASE"/>
    <property type="match status" value="1"/>
</dbReference>
<evidence type="ECO:0000259" key="12">
    <source>
        <dbReference type="Pfam" id="PF05193"/>
    </source>
</evidence>
<feature type="compositionally biased region" description="Polar residues" evidence="10">
    <location>
        <begin position="833"/>
        <end position="843"/>
    </location>
</feature>
<dbReference type="GO" id="GO:0006627">
    <property type="term" value="P:protein processing involved in protein targeting to mitochondrion"/>
    <property type="evidence" value="ECO:0007669"/>
    <property type="project" value="TreeGrafter"/>
</dbReference>
<evidence type="ECO:0000256" key="2">
    <source>
        <dbReference type="ARBA" id="ARBA00004173"/>
    </source>
</evidence>
<evidence type="ECO:0000256" key="9">
    <source>
        <dbReference type="RuleBase" id="RU004447"/>
    </source>
</evidence>
<keyword evidence="6" id="KW-0862">Zinc</keyword>
<dbReference type="PANTHER" id="PTHR11851:SF149">
    <property type="entry name" value="GH01077P"/>
    <property type="match status" value="1"/>
</dbReference>
<proteinExistence type="inferred from homology"/>
<comment type="similarity">
    <text evidence="9">Belongs to the peptidase M16 family.</text>
</comment>
<keyword evidence="3" id="KW-0645">Protease</keyword>
<evidence type="ECO:0000256" key="10">
    <source>
        <dbReference type="SAM" id="MobiDB-lite"/>
    </source>
</evidence>
<dbReference type="GO" id="GO:0004222">
    <property type="term" value="F:metalloendopeptidase activity"/>
    <property type="evidence" value="ECO:0007669"/>
    <property type="project" value="InterPro"/>
</dbReference>
<dbReference type="GO" id="GO:0005739">
    <property type="term" value="C:mitochondrion"/>
    <property type="evidence" value="ECO:0007669"/>
    <property type="project" value="UniProtKB-SubCell"/>
</dbReference>
<reference evidence="13" key="1">
    <citation type="submission" date="2013-12" db="EMBL/GenBank/DDBJ databases">
        <authorList>
            <person name="Aslett M."/>
        </authorList>
    </citation>
    <scope>NUCLEOTIDE SEQUENCE [LARGE SCALE GENOMIC DNA]</scope>
    <source>
        <strain evidence="13">Lindley</strain>
    </source>
</reference>
<evidence type="ECO:0000256" key="1">
    <source>
        <dbReference type="ARBA" id="ARBA00001947"/>
    </source>
</evidence>
<dbReference type="PROSITE" id="PS00143">
    <property type="entry name" value="INSULINASE"/>
    <property type="match status" value="1"/>
</dbReference>
<feature type="region of interest" description="Disordered" evidence="10">
    <location>
        <begin position="739"/>
        <end position="783"/>
    </location>
</feature>
<keyword evidence="5" id="KW-0378">Hydrolase</keyword>
<evidence type="ECO:0000256" key="3">
    <source>
        <dbReference type="ARBA" id="ARBA00022670"/>
    </source>
</evidence>
<evidence type="ECO:0000256" key="7">
    <source>
        <dbReference type="ARBA" id="ARBA00023049"/>
    </source>
</evidence>
<dbReference type="GO" id="GO:0046872">
    <property type="term" value="F:metal ion binding"/>
    <property type="evidence" value="ECO:0007669"/>
    <property type="project" value="UniProtKB-KW"/>
</dbReference>
<evidence type="ECO:0000256" key="5">
    <source>
        <dbReference type="ARBA" id="ARBA00022801"/>
    </source>
</evidence>
<feature type="region of interest" description="Disordered" evidence="10">
    <location>
        <begin position="477"/>
        <end position="507"/>
    </location>
</feature>
<comment type="subcellular location">
    <subcellularLocation>
        <location evidence="2">Mitochondrion</location>
    </subcellularLocation>
</comment>
<accession>A0A183BHQ4</accession>
<keyword evidence="4" id="KW-0479">Metal-binding</keyword>
<dbReference type="InterPro" id="IPR007863">
    <property type="entry name" value="Peptidase_M16_C"/>
</dbReference>
<evidence type="ECO:0000313" key="14">
    <source>
        <dbReference type="WBParaSite" id="GPLIN_000013200"/>
    </source>
</evidence>
<feature type="compositionally biased region" description="Polar residues" evidence="10">
    <location>
        <begin position="812"/>
        <end position="825"/>
    </location>
</feature>
<keyword evidence="7" id="KW-0482">Metalloprotease</keyword>
<feature type="compositionally biased region" description="Polar residues" evidence="10">
    <location>
        <begin position="740"/>
        <end position="749"/>
    </location>
</feature>
<reference evidence="13" key="2">
    <citation type="submission" date="2014-05" db="EMBL/GenBank/DDBJ databases">
        <title>The genome and life-stage specific transcriptomes of Globodera pallida elucidate key aspects of plant parasitism by a cyst nematode.</title>
        <authorList>
            <person name="Cotton J.A."/>
            <person name="Lilley C.J."/>
            <person name="Jones L.M."/>
            <person name="Kikuchi T."/>
            <person name="Reid A.J."/>
            <person name="Thorpe P."/>
            <person name="Tsai I.J."/>
            <person name="Beasley H."/>
            <person name="Blok V."/>
            <person name="Cock P.J.A."/>
            <person name="Van den Akker S.E."/>
            <person name="Holroyd N."/>
            <person name="Hunt M."/>
            <person name="Mantelin S."/>
            <person name="Naghra H."/>
            <person name="Pain A."/>
            <person name="Palomares-Rius J.E."/>
            <person name="Zarowiecki M."/>
            <person name="Berriman M."/>
            <person name="Jones J.T."/>
            <person name="Urwin P.E."/>
        </authorList>
    </citation>
    <scope>NUCLEOTIDE SEQUENCE [LARGE SCALE GENOMIC DNA]</scope>
    <source>
        <strain evidence="13">Lindley</strain>
    </source>
</reference>
<feature type="compositionally biased region" description="Polar residues" evidence="10">
    <location>
        <begin position="477"/>
        <end position="499"/>
    </location>
</feature>
<evidence type="ECO:0000313" key="13">
    <source>
        <dbReference type="Proteomes" id="UP000050741"/>
    </source>
</evidence>
<dbReference type="InterPro" id="IPR011249">
    <property type="entry name" value="Metalloenz_LuxS/M16"/>
</dbReference>
<evidence type="ECO:0000259" key="11">
    <source>
        <dbReference type="Pfam" id="PF00675"/>
    </source>
</evidence>
<reference evidence="14" key="3">
    <citation type="submission" date="2016-06" db="UniProtKB">
        <authorList>
            <consortium name="WormBaseParasite"/>
        </authorList>
    </citation>
    <scope>IDENTIFICATION</scope>
</reference>
<dbReference type="InterPro" id="IPR050361">
    <property type="entry name" value="MPP/UQCRC_Complex"/>
</dbReference>
<organism evidence="13 14">
    <name type="scientific">Globodera pallida</name>
    <name type="common">Potato cyst nematode worm</name>
    <name type="synonym">Heterodera pallida</name>
    <dbReference type="NCBI Taxonomy" id="36090"/>
    <lineage>
        <taxon>Eukaryota</taxon>
        <taxon>Metazoa</taxon>
        <taxon>Ecdysozoa</taxon>
        <taxon>Nematoda</taxon>
        <taxon>Chromadorea</taxon>
        <taxon>Rhabditida</taxon>
        <taxon>Tylenchina</taxon>
        <taxon>Tylenchomorpha</taxon>
        <taxon>Tylenchoidea</taxon>
        <taxon>Heteroderidae</taxon>
        <taxon>Heteroderinae</taxon>
        <taxon>Globodera</taxon>
    </lineage>
</organism>
<evidence type="ECO:0000256" key="4">
    <source>
        <dbReference type="ARBA" id="ARBA00022723"/>
    </source>
</evidence>
<dbReference type="WBParaSite" id="GPLIN_000013200">
    <property type="protein sequence ID" value="GPLIN_000013200"/>
    <property type="gene ID" value="GPLIN_000013200"/>
</dbReference>
<feature type="compositionally biased region" description="Basic and acidic residues" evidence="10">
    <location>
        <begin position="897"/>
        <end position="924"/>
    </location>
</feature>
<keyword evidence="8" id="KW-0496">Mitochondrion</keyword>
<dbReference type="InterPro" id="IPR001431">
    <property type="entry name" value="Pept_M16_Zn_BS"/>
</dbReference>
<dbReference type="Pfam" id="PF05193">
    <property type="entry name" value="Peptidase_M16_C"/>
    <property type="match status" value="1"/>
</dbReference>
<name>A0A183BHQ4_GLOPA</name>
<dbReference type="FunFam" id="3.30.830.10:FF:000008">
    <property type="entry name" value="Mitochondrial-processing peptidase subunit beta"/>
    <property type="match status" value="1"/>
</dbReference>
<feature type="region of interest" description="Disordered" evidence="10">
    <location>
        <begin position="812"/>
        <end position="943"/>
    </location>
</feature>